<evidence type="ECO:0000313" key="3">
    <source>
        <dbReference type="Proteomes" id="UP000070195"/>
    </source>
</evidence>
<dbReference type="AlphaFoldDB" id="A0A133UAM3"/>
<keyword evidence="1" id="KW-0812">Transmembrane</keyword>
<protein>
    <submittedName>
        <fullName evidence="2">Uncharacterized protein</fullName>
    </submittedName>
</protein>
<keyword evidence="3" id="KW-1185">Reference proteome</keyword>
<feature type="transmembrane region" description="Helical" evidence="1">
    <location>
        <begin position="107"/>
        <end position="126"/>
    </location>
</feature>
<accession>A0A133UAM3</accession>
<proteinExistence type="predicted"/>
<keyword evidence="1" id="KW-1133">Transmembrane helix</keyword>
<evidence type="ECO:0000256" key="1">
    <source>
        <dbReference type="SAM" id="Phobius"/>
    </source>
</evidence>
<name>A0A133UAM3_9EURY</name>
<comment type="caution">
    <text evidence="2">The sequence shown here is derived from an EMBL/GenBank/DDBJ whole genome shotgun (WGS) entry which is preliminary data.</text>
</comment>
<reference evidence="2 3" key="1">
    <citation type="journal article" date="2016" name="Sci. Rep.">
        <title>Metabolic traits of an uncultured archaeal lineage -MSBL1- from brine pools of the Red Sea.</title>
        <authorList>
            <person name="Mwirichia R."/>
            <person name="Alam I."/>
            <person name="Rashid M."/>
            <person name="Vinu M."/>
            <person name="Ba-Alawi W."/>
            <person name="Anthony Kamau A."/>
            <person name="Kamanda Ngugi D."/>
            <person name="Goker M."/>
            <person name="Klenk H.P."/>
            <person name="Bajic V."/>
            <person name="Stingl U."/>
        </authorList>
    </citation>
    <scope>NUCLEOTIDE SEQUENCE [LARGE SCALE GENOMIC DNA]</scope>
    <source>
        <strain evidence="2">SCGC-AAA259D18</strain>
    </source>
</reference>
<feature type="non-terminal residue" evidence="2">
    <location>
        <position position="1"/>
    </location>
</feature>
<evidence type="ECO:0000313" key="2">
    <source>
        <dbReference type="EMBL" id="KXA91240.1"/>
    </source>
</evidence>
<keyword evidence="1" id="KW-0472">Membrane</keyword>
<dbReference type="Proteomes" id="UP000070195">
    <property type="component" value="Unassembled WGS sequence"/>
</dbReference>
<dbReference type="EMBL" id="LHXM01000030">
    <property type="protein sequence ID" value="KXA91240.1"/>
    <property type="molecule type" value="Genomic_DNA"/>
</dbReference>
<sequence>QKTRQNISNPNLPTLLIDLKSHRDAKLQKSDFFKVSIEEVNVPYGTVKCFRLSFGDHYKCYDLNTGILVKAKASGTSPGVGRVRQSIKLTDTNIPVSGVEKDESLSLIWMSLGIGIGIALVIGAAIKKRRSNEE</sequence>
<organism evidence="2 3">
    <name type="scientific">candidate division MSBL1 archaeon SCGC-AAA259D18</name>
    <dbReference type="NCBI Taxonomy" id="1698262"/>
    <lineage>
        <taxon>Archaea</taxon>
        <taxon>Methanobacteriati</taxon>
        <taxon>Methanobacteriota</taxon>
        <taxon>candidate division MSBL1</taxon>
    </lineage>
</organism>
<gene>
    <name evidence="2" type="ORF">AKJ63_01760</name>
</gene>